<proteinExistence type="predicted"/>
<dbReference type="EMBL" id="SIHI01000003">
    <property type="protein sequence ID" value="TWT55565.1"/>
    <property type="molecule type" value="Genomic_DNA"/>
</dbReference>
<evidence type="ECO:0000313" key="1">
    <source>
        <dbReference type="EMBL" id="TWT55565.1"/>
    </source>
</evidence>
<dbReference type="Proteomes" id="UP000317243">
    <property type="component" value="Unassembled WGS sequence"/>
</dbReference>
<reference evidence="1 2" key="1">
    <citation type="submission" date="2019-02" db="EMBL/GenBank/DDBJ databases">
        <title>Deep-cultivation of Planctomycetes and their phenomic and genomic characterization uncovers novel biology.</title>
        <authorList>
            <person name="Wiegand S."/>
            <person name="Jogler M."/>
            <person name="Boedeker C."/>
            <person name="Pinto D."/>
            <person name="Vollmers J."/>
            <person name="Rivas-Marin E."/>
            <person name="Kohn T."/>
            <person name="Peeters S.H."/>
            <person name="Heuer A."/>
            <person name="Rast P."/>
            <person name="Oberbeckmann S."/>
            <person name="Bunk B."/>
            <person name="Jeske O."/>
            <person name="Meyerdierks A."/>
            <person name="Storesund J.E."/>
            <person name="Kallscheuer N."/>
            <person name="Luecker S."/>
            <person name="Lage O.M."/>
            <person name="Pohl T."/>
            <person name="Merkel B.J."/>
            <person name="Hornburger P."/>
            <person name="Mueller R.-W."/>
            <person name="Bruemmer F."/>
            <person name="Labrenz M."/>
            <person name="Spormann A.M."/>
            <person name="Op Den Camp H."/>
            <person name="Overmann J."/>
            <person name="Amann R."/>
            <person name="Jetten M.S.M."/>
            <person name="Mascher T."/>
            <person name="Medema M.H."/>
            <person name="Devos D.P."/>
            <person name="Kaster A.-K."/>
            <person name="Ovreas L."/>
            <person name="Rohde M."/>
            <person name="Galperin M.Y."/>
            <person name="Jogler C."/>
        </authorList>
    </citation>
    <scope>NUCLEOTIDE SEQUENCE [LARGE SCALE GENOMIC DNA]</scope>
    <source>
        <strain evidence="1 2">KOR42</strain>
    </source>
</reference>
<name>A0A5C5X081_9PLAN</name>
<comment type="caution">
    <text evidence="1">The sequence shown here is derived from an EMBL/GenBank/DDBJ whole genome shotgun (WGS) entry which is preliminary data.</text>
</comment>
<keyword evidence="2" id="KW-1185">Reference proteome</keyword>
<gene>
    <name evidence="1" type="ORF">KOR42_26920</name>
</gene>
<accession>A0A5C5X081</accession>
<evidence type="ECO:0000313" key="2">
    <source>
        <dbReference type="Proteomes" id="UP000317243"/>
    </source>
</evidence>
<protein>
    <submittedName>
        <fullName evidence="1">Uncharacterized protein</fullName>
    </submittedName>
</protein>
<dbReference type="AlphaFoldDB" id="A0A5C5X081"/>
<sequence length="91" mass="10165">MRIGRFFYYATTVLPMELERHEDTNTLRSQMVDVLTAEASQASSGPVRRLLLRSACELIESQIFESSVPALARGKRETGDAHENLAVLRVG</sequence>
<organism evidence="1 2">
    <name type="scientific">Thalassoglobus neptunius</name>
    <dbReference type="NCBI Taxonomy" id="1938619"/>
    <lineage>
        <taxon>Bacteria</taxon>
        <taxon>Pseudomonadati</taxon>
        <taxon>Planctomycetota</taxon>
        <taxon>Planctomycetia</taxon>
        <taxon>Planctomycetales</taxon>
        <taxon>Planctomycetaceae</taxon>
        <taxon>Thalassoglobus</taxon>
    </lineage>
</organism>